<keyword evidence="2" id="KW-1185">Reference proteome</keyword>
<gene>
    <name evidence="1" type="ORF">Kpol_163p1</name>
</gene>
<accession>A7TTS3</accession>
<evidence type="ECO:0000313" key="1">
    <source>
        <dbReference type="EMBL" id="EDO14333.1"/>
    </source>
</evidence>
<dbReference type="AlphaFoldDB" id="A7TTS3"/>
<organism evidence="2">
    <name type="scientific">Vanderwaltozyma polyspora (strain ATCC 22028 / DSM 70294 / BCRC 21397 / CBS 2163 / NBRC 10782 / NRRL Y-8283 / UCD 57-17)</name>
    <name type="common">Kluyveromyces polysporus</name>
    <dbReference type="NCBI Taxonomy" id="436907"/>
    <lineage>
        <taxon>Eukaryota</taxon>
        <taxon>Fungi</taxon>
        <taxon>Dikarya</taxon>
        <taxon>Ascomycota</taxon>
        <taxon>Saccharomycotina</taxon>
        <taxon>Saccharomycetes</taxon>
        <taxon>Saccharomycetales</taxon>
        <taxon>Saccharomycetaceae</taxon>
        <taxon>Vanderwaltozyma</taxon>
    </lineage>
</organism>
<reference evidence="1 2" key="1">
    <citation type="journal article" date="2007" name="Proc. Natl. Acad. Sci. U.S.A.">
        <title>Independent sorting-out of thousands of duplicated gene pairs in two yeast species descended from a whole-genome duplication.</title>
        <authorList>
            <person name="Scannell D.R."/>
            <person name="Frank A.C."/>
            <person name="Conant G.C."/>
            <person name="Byrne K.P."/>
            <person name="Woolfit M."/>
            <person name="Wolfe K.H."/>
        </authorList>
    </citation>
    <scope>NUCLEOTIDE SEQUENCE [LARGE SCALE GENOMIC DNA]</scope>
    <source>
        <strain evidence="2">ATCC 22028 / DSM 70294 / BCRC 21397 / CBS 2163 / NBRC 10782 / NRRL Y-8283 / UCD 57-17</strain>
    </source>
</reference>
<dbReference type="EMBL" id="DS480616">
    <property type="protein sequence ID" value="EDO14333.1"/>
    <property type="molecule type" value="Genomic_DNA"/>
</dbReference>
<dbReference type="HOGENOM" id="CLU_1046624_0_0_1"/>
<evidence type="ECO:0000313" key="2">
    <source>
        <dbReference type="Proteomes" id="UP000000267"/>
    </source>
</evidence>
<sequence>MTEKIVPDELLHQYFGKKKPLIPMYADSSKTWVNSSEKKSASSLSGDTKEFETVYSKEHEMTFIIDHQGNYYYGGSQDTVNEVNFMVKTVSTVKSDDLSNIEKYLYSEKSSSDTASIPNYANINIGNSKDNASEKKSIIDTHKADDAINLDRIKDNIRNYNKDKTYKMKSIFSEDESSNFSISNYSQSTDNTDELIIRIPTQSEFREIKKPIQTVDNFAIYNDFIDIDDTDDDNVDDLTLDSFDELDEVLYKRLSKIMKRKGLNRK</sequence>
<dbReference type="RefSeq" id="XP_001642191.1">
    <property type="nucleotide sequence ID" value="XM_001642141.1"/>
</dbReference>
<dbReference type="GeneID" id="5542308"/>
<proteinExistence type="predicted"/>
<dbReference type="KEGG" id="vpo:Kpol_163p1"/>
<dbReference type="InParanoid" id="A7TTS3"/>
<name>A7TTS3_VANPO</name>
<dbReference type="Proteomes" id="UP000000267">
    <property type="component" value="Unassembled WGS sequence"/>
</dbReference>
<protein>
    <submittedName>
        <fullName evidence="1">Uncharacterized protein</fullName>
    </submittedName>
</protein>